<keyword evidence="1" id="KW-1003">Cell membrane</keyword>
<dbReference type="HOGENOM" id="CLU_144811_5_2_12"/>
<dbReference type="RefSeq" id="WP_014271615.1">
    <property type="nucleotide sequence ID" value="NC_016633.1"/>
</dbReference>
<dbReference type="eggNOG" id="COG0759">
    <property type="taxonomic scope" value="Bacteria"/>
</dbReference>
<dbReference type="PANTHER" id="PTHR33383">
    <property type="entry name" value="MEMBRANE PROTEIN INSERTION EFFICIENCY FACTOR-RELATED"/>
    <property type="match status" value="1"/>
</dbReference>
<evidence type="ECO:0000313" key="3">
    <source>
        <dbReference type="Proteomes" id="UP000005632"/>
    </source>
</evidence>
<sequence>MEKLSTVLHRLLKNIFLVPVYLYKGLLSPFFGQSCIYSPSCSSYMVDAVFKHGCIKGGIMGLARIFRCSRMFMGGKDLVPETWSWKAIKDAYILFRRH</sequence>
<keyword evidence="1" id="KW-0472">Membrane</keyword>
<comment type="similarity">
    <text evidence="1">Belongs to the UPF0161 family.</text>
</comment>
<dbReference type="EMBL" id="CP003155">
    <property type="protein sequence ID" value="AEV30776.1"/>
    <property type="molecule type" value="Genomic_DNA"/>
</dbReference>
<dbReference type="PANTHER" id="PTHR33383:SF1">
    <property type="entry name" value="MEMBRANE PROTEIN INSERTION EFFICIENCY FACTOR-RELATED"/>
    <property type="match status" value="1"/>
</dbReference>
<accession>G8QYC9</accession>
<dbReference type="HAMAP" id="MF_00386">
    <property type="entry name" value="UPF0161_YidD"/>
    <property type="match status" value="1"/>
</dbReference>
<dbReference type="AlphaFoldDB" id="G8QYC9"/>
<protein>
    <recommendedName>
        <fullName evidence="1">Putative membrane protein insertion efficiency factor</fullName>
    </recommendedName>
</protein>
<dbReference type="NCBIfam" id="TIGR00278">
    <property type="entry name" value="membrane protein insertion efficiency factor YidD"/>
    <property type="match status" value="1"/>
</dbReference>
<dbReference type="OrthoDB" id="9801753at2"/>
<evidence type="ECO:0000256" key="1">
    <source>
        <dbReference type="HAMAP-Rule" id="MF_00386"/>
    </source>
</evidence>
<dbReference type="Pfam" id="PF01809">
    <property type="entry name" value="YidD"/>
    <property type="match status" value="1"/>
</dbReference>
<proteinExistence type="inferred from homology"/>
<dbReference type="GO" id="GO:0005886">
    <property type="term" value="C:plasma membrane"/>
    <property type="evidence" value="ECO:0007669"/>
    <property type="project" value="UniProtKB-SubCell"/>
</dbReference>
<comment type="subcellular location">
    <subcellularLocation>
        <location evidence="1">Cell inner membrane</location>
        <topology evidence="1">Peripheral membrane protein</topology>
        <orientation evidence="1">Cytoplasmic side</orientation>
    </subcellularLocation>
</comment>
<dbReference type="InterPro" id="IPR002696">
    <property type="entry name" value="Membr_insert_effic_factor_YidD"/>
</dbReference>
<name>G8QYC9_SPHPG</name>
<reference evidence="2 3" key="1">
    <citation type="submission" date="2011-11" db="EMBL/GenBank/DDBJ databases">
        <title>Complete sequence of Spirochaeta sp. grapes.</title>
        <authorList>
            <consortium name="US DOE Joint Genome Institute"/>
            <person name="Lucas S."/>
            <person name="Han J."/>
            <person name="Lapidus A."/>
            <person name="Cheng J.-F."/>
            <person name="Goodwin L."/>
            <person name="Pitluck S."/>
            <person name="Peters L."/>
            <person name="Ovchinnikova G."/>
            <person name="Munk A.C."/>
            <person name="Detter J.C."/>
            <person name="Han C."/>
            <person name="Tapia R."/>
            <person name="Land M."/>
            <person name="Hauser L."/>
            <person name="Kyrpides N."/>
            <person name="Ivanova N."/>
            <person name="Pagani I."/>
            <person name="Ritalahtilisa K."/>
            <person name="Loeffler F."/>
            <person name="Woyke T."/>
        </authorList>
    </citation>
    <scope>NUCLEOTIDE SEQUENCE [LARGE SCALE GENOMIC DNA]</scope>
    <source>
        <strain evidence="3">ATCC BAA-1885 / DSM 22778 / Grapes</strain>
    </source>
</reference>
<dbReference type="SMART" id="SM01234">
    <property type="entry name" value="Haemolytic"/>
    <property type="match status" value="1"/>
</dbReference>
<comment type="function">
    <text evidence="1">Could be involved in insertion of integral membrane proteins into the membrane.</text>
</comment>
<dbReference type="STRING" id="158190.SpiGrapes_3027"/>
<evidence type="ECO:0000313" key="2">
    <source>
        <dbReference type="EMBL" id="AEV30776.1"/>
    </source>
</evidence>
<gene>
    <name evidence="2" type="ordered locus">SpiGrapes_3027</name>
</gene>
<keyword evidence="3" id="KW-1185">Reference proteome</keyword>
<dbReference type="PROSITE" id="PS51257">
    <property type="entry name" value="PROKAR_LIPOPROTEIN"/>
    <property type="match status" value="1"/>
</dbReference>
<dbReference type="Proteomes" id="UP000005632">
    <property type="component" value="Chromosome"/>
</dbReference>
<keyword evidence="1" id="KW-0997">Cell inner membrane</keyword>
<organism evidence="2 3">
    <name type="scientific">Sphaerochaeta pleomorpha (strain ATCC BAA-1885 / DSM 22778 / Grapes)</name>
    <dbReference type="NCBI Taxonomy" id="158190"/>
    <lineage>
        <taxon>Bacteria</taxon>
        <taxon>Pseudomonadati</taxon>
        <taxon>Spirochaetota</taxon>
        <taxon>Spirochaetia</taxon>
        <taxon>Spirochaetales</taxon>
        <taxon>Sphaerochaetaceae</taxon>
        <taxon>Sphaerochaeta</taxon>
    </lineage>
</organism>
<dbReference type="KEGG" id="sgp:SpiGrapes_3027"/>